<reference evidence="1 2" key="1">
    <citation type="journal article" date="2018" name="Nat. Genet.">
        <title>The Rosa genome provides new insights in the design of modern roses.</title>
        <authorList>
            <person name="Bendahmane M."/>
        </authorList>
    </citation>
    <scope>NUCLEOTIDE SEQUENCE [LARGE SCALE GENOMIC DNA]</scope>
    <source>
        <strain evidence="2">cv. Old Blush</strain>
    </source>
</reference>
<proteinExistence type="predicted"/>
<organism evidence="1 2">
    <name type="scientific">Rosa chinensis</name>
    <name type="common">China rose</name>
    <dbReference type="NCBI Taxonomy" id="74649"/>
    <lineage>
        <taxon>Eukaryota</taxon>
        <taxon>Viridiplantae</taxon>
        <taxon>Streptophyta</taxon>
        <taxon>Embryophyta</taxon>
        <taxon>Tracheophyta</taxon>
        <taxon>Spermatophyta</taxon>
        <taxon>Magnoliopsida</taxon>
        <taxon>eudicotyledons</taxon>
        <taxon>Gunneridae</taxon>
        <taxon>Pentapetalae</taxon>
        <taxon>rosids</taxon>
        <taxon>fabids</taxon>
        <taxon>Rosales</taxon>
        <taxon>Rosaceae</taxon>
        <taxon>Rosoideae</taxon>
        <taxon>Rosoideae incertae sedis</taxon>
        <taxon>Rosa</taxon>
    </lineage>
</organism>
<dbReference type="Proteomes" id="UP000238479">
    <property type="component" value="Chromosome 2"/>
</dbReference>
<evidence type="ECO:0000313" key="2">
    <source>
        <dbReference type="Proteomes" id="UP000238479"/>
    </source>
</evidence>
<protein>
    <submittedName>
        <fullName evidence="1">Uncharacterized protein</fullName>
    </submittedName>
</protein>
<sequence>MLAPFLIDFNTSQNFQFFTSHHSTKTRARAFLSLKITFHLPELTNHLSLPLSLSALSLPLNKNYLSLFTAPIFFLRRTG</sequence>
<dbReference type="AlphaFoldDB" id="A0A2P6RV70"/>
<dbReference type="Gramene" id="PRQ50321">
    <property type="protein sequence ID" value="PRQ50321"/>
    <property type="gene ID" value="RchiOBHm_Chr2g0131911"/>
</dbReference>
<dbReference type="EMBL" id="PDCK01000040">
    <property type="protein sequence ID" value="PRQ50321.1"/>
    <property type="molecule type" value="Genomic_DNA"/>
</dbReference>
<gene>
    <name evidence="1" type="ORF">RchiOBHm_Chr2g0131911</name>
</gene>
<accession>A0A2P6RV70</accession>
<name>A0A2P6RV70_ROSCH</name>
<evidence type="ECO:0000313" key="1">
    <source>
        <dbReference type="EMBL" id="PRQ50321.1"/>
    </source>
</evidence>
<comment type="caution">
    <text evidence="1">The sequence shown here is derived from an EMBL/GenBank/DDBJ whole genome shotgun (WGS) entry which is preliminary data.</text>
</comment>
<keyword evidence="2" id="KW-1185">Reference proteome</keyword>